<evidence type="ECO:0000256" key="5">
    <source>
        <dbReference type="ARBA" id="ARBA00037508"/>
    </source>
</evidence>
<reference evidence="13 14" key="1">
    <citation type="submission" date="2016-12" db="EMBL/GenBank/DDBJ databases">
        <title>Diversity of luminous bacteria.</title>
        <authorList>
            <person name="Yoshizawa S."/>
            <person name="Kogure K."/>
        </authorList>
    </citation>
    <scope>NUCLEOTIDE SEQUENCE [LARGE SCALE GENOMIC DNA]</scope>
    <source>
        <strain evidence="13 14">LC2-408</strain>
    </source>
</reference>
<dbReference type="GeneID" id="77341647"/>
<dbReference type="InterPro" id="IPR002347">
    <property type="entry name" value="SDR_fam"/>
</dbReference>
<keyword evidence="3" id="KW-0521">NADP</keyword>
<evidence type="ECO:0000256" key="8">
    <source>
        <dbReference type="ARBA" id="ARBA00039631"/>
    </source>
</evidence>
<dbReference type="EC" id="1.5.1.3" evidence="1"/>
<evidence type="ECO:0000256" key="11">
    <source>
        <dbReference type="ARBA" id="ARBA00049376"/>
    </source>
</evidence>
<evidence type="ECO:0000256" key="10">
    <source>
        <dbReference type="ARBA" id="ARBA00048873"/>
    </source>
</evidence>
<keyword evidence="14" id="KW-1185">Reference proteome</keyword>
<dbReference type="EC" id="1.5.1.50" evidence="7"/>
<dbReference type="EMBL" id="MSCI01000002">
    <property type="protein sequence ID" value="PQJ60297.1"/>
    <property type="molecule type" value="Genomic_DNA"/>
</dbReference>
<dbReference type="RefSeq" id="WP_105024794.1">
    <property type="nucleotide sequence ID" value="NZ_AP025465.1"/>
</dbReference>
<dbReference type="NCBIfam" id="NF005066">
    <property type="entry name" value="PRK06483.1"/>
    <property type="match status" value="1"/>
</dbReference>
<dbReference type="PRINTS" id="PR00081">
    <property type="entry name" value="GDHRDH"/>
</dbReference>
<dbReference type="Proteomes" id="UP000238707">
    <property type="component" value="Unassembled WGS sequence"/>
</dbReference>
<evidence type="ECO:0000256" key="3">
    <source>
        <dbReference type="ARBA" id="ARBA00022857"/>
    </source>
</evidence>
<proteinExistence type="inferred from homology"/>
<organism evidence="13 14">
    <name type="scientific">Vibrio chagasii</name>
    <dbReference type="NCBI Taxonomy" id="170679"/>
    <lineage>
        <taxon>Bacteria</taxon>
        <taxon>Pseudomonadati</taxon>
        <taxon>Pseudomonadota</taxon>
        <taxon>Gammaproteobacteria</taxon>
        <taxon>Vibrionales</taxon>
        <taxon>Vibrionaceae</taxon>
        <taxon>Vibrio</taxon>
    </lineage>
</organism>
<dbReference type="PROSITE" id="PS00061">
    <property type="entry name" value="ADH_SHORT"/>
    <property type="match status" value="1"/>
</dbReference>
<protein>
    <recommendedName>
        <fullName evidence="8">Dihydromonapterin reductase</fullName>
        <ecNumber evidence="1">1.5.1.3</ecNumber>
        <ecNumber evidence="7">1.5.1.50</ecNumber>
    </recommendedName>
    <alternativeName>
        <fullName evidence="9">Dihydrofolate reductase</fullName>
    </alternativeName>
</protein>
<comment type="catalytic activity">
    <reaction evidence="10">
        <text>(6S)-5,6,7,8-tetrahydrofolate + NADP(+) = 7,8-dihydrofolate + NADPH + H(+)</text>
        <dbReference type="Rhea" id="RHEA:15009"/>
        <dbReference type="ChEBI" id="CHEBI:15378"/>
        <dbReference type="ChEBI" id="CHEBI:57451"/>
        <dbReference type="ChEBI" id="CHEBI:57453"/>
        <dbReference type="ChEBI" id="CHEBI:57783"/>
        <dbReference type="ChEBI" id="CHEBI:58349"/>
        <dbReference type="EC" id="1.5.1.3"/>
    </reaction>
</comment>
<dbReference type="AlphaFoldDB" id="A0A2S7VDM7"/>
<evidence type="ECO:0000313" key="14">
    <source>
        <dbReference type="Proteomes" id="UP000238707"/>
    </source>
</evidence>
<dbReference type="GO" id="GO:0004146">
    <property type="term" value="F:dihydrofolate reductase activity"/>
    <property type="evidence" value="ECO:0007669"/>
    <property type="project" value="UniProtKB-EC"/>
</dbReference>
<comment type="similarity">
    <text evidence="6">Belongs to the short-chain dehydrogenases/reductases (SDR) family. FolM subfamily.</text>
</comment>
<dbReference type="Pfam" id="PF13561">
    <property type="entry name" value="adh_short_C2"/>
    <property type="match status" value="1"/>
</dbReference>
<dbReference type="SUPFAM" id="SSF51735">
    <property type="entry name" value="NAD(P)-binding Rossmann-fold domains"/>
    <property type="match status" value="1"/>
</dbReference>
<comment type="caution">
    <text evidence="13">The sequence shown here is derived from an EMBL/GenBank/DDBJ whole genome shotgun (WGS) entry which is preliminary data.</text>
</comment>
<dbReference type="InterPro" id="IPR020904">
    <property type="entry name" value="Sc_DH/Rdtase_CS"/>
</dbReference>
<evidence type="ECO:0000256" key="7">
    <source>
        <dbReference type="ARBA" id="ARBA00039145"/>
    </source>
</evidence>
<evidence type="ECO:0000256" key="9">
    <source>
        <dbReference type="ARBA" id="ARBA00042299"/>
    </source>
</evidence>
<accession>A0A2S7VDM7</accession>
<evidence type="ECO:0000256" key="4">
    <source>
        <dbReference type="ARBA" id="ARBA00023002"/>
    </source>
</evidence>
<evidence type="ECO:0000256" key="2">
    <source>
        <dbReference type="ARBA" id="ARBA00022563"/>
    </source>
</evidence>
<evidence type="ECO:0000256" key="6">
    <source>
        <dbReference type="ARBA" id="ARBA00038212"/>
    </source>
</evidence>
<keyword evidence="4 12" id="KW-0560">Oxidoreductase</keyword>
<evidence type="ECO:0000256" key="1">
    <source>
        <dbReference type="ARBA" id="ARBA00012856"/>
    </source>
</evidence>
<dbReference type="GO" id="GO:0006730">
    <property type="term" value="P:one-carbon metabolic process"/>
    <property type="evidence" value="ECO:0007669"/>
    <property type="project" value="UniProtKB-KW"/>
</dbReference>
<dbReference type="EMBL" id="VZPX01000029">
    <property type="protein sequence ID" value="KAB0479091.1"/>
    <property type="molecule type" value="Genomic_DNA"/>
</dbReference>
<dbReference type="InterPro" id="IPR036291">
    <property type="entry name" value="NAD(P)-bd_dom_sf"/>
</dbReference>
<comment type="catalytic activity">
    <reaction evidence="11">
        <text>7,8-dihydromonapterin + NADPH + H(+) = 5,6,7,8-tetrahydromonapterin + NADP(+)</text>
        <dbReference type="Rhea" id="RHEA:34847"/>
        <dbReference type="ChEBI" id="CHEBI:15378"/>
        <dbReference type="ChEBI" id="CHEBI:57783"/>
        <dbReference type="ChEBI" id="CHEBI:58349"/>
        <dbReference type="ChEBI" id="CHEBI:71175"/>
        <dbReference type="ChEBI" id="CHEBI:71177"/>
        <dbReference type="EC" id="1.5.1.50"/>
    </reaction>
</comment>
<sequence>MSETILITGVGKRLGFALAQQLLADGYQVIGTFRREYPQLQQLRDKGADLQYVDFYQQSSVEDFLHYVGQEYRALRAIVHNASDWKPENKKDPSENAAEIMNQMMAVHVGVPYLINLSLKDLLMSGDQTSDIIHISDYVAEKGSKKHIAYAASKAALNNLTLSFSAMMAPNVKVNTVSPAMIKFNDYDDEAYKAKALQKALIPAEAGFEEVVDGIKYVLSSRYMTGRTLHLDGGRHLK</sequence>
<evidence type="ECO:0000313" key="12">
    <source>
        <dbReference type="EMBL" id="KAB0479091.1"/>
    </source>
</evidence>
<comment type="function">
    <text evidence="5">Catalyzes the reduction of dihydromonapterin to tetrahydromonapterin. Also has lower activity with dihydrofolate.</text>
</comment>
<gene>
    <name evidence="12" type="primary">folM</name>
    <name evidence="13" type="ORF">BTO10_13075</name>
    <name evidence="12" type="ORF">F7Q91_14175</name>
</gene>
<evidence type="ECO:0000313" key="15">
    <source>
        <dbReference type="Proteomes" id="UP000423756"/>
    </source>
</evidence>
<dbReference type="Proteomes" id="UP000423756">
    <property type="component" value="Unassembled WGS sequence"/>
</dbReference>
<name>A0A2S7VDM7_9VIBR</name>
<dbReference type="Gene3D" id="3.40.50.720">
    <property type="entry name" value="NAD(P)-binding Rossmann-like Domain"/>
    <property type="match status" value="1"/>
</dbReference>
<keyword evidence="2" id="KW-0554">One-carbon metabolism</keyword>
<reference evidence="12 15" key="2">
    <citation type="submission" date="2019-09" db="EMBL/GenBank/DDBJ databases">
        <title>Draft genome sequences of 48 bacterial type strains from the CCUG.</title>
        <authorList>
            <person name="Tunovic T."/>
            <person name="Pineiro-Iglesias B."/>
            <person name="Unosson C."/>
            <person name="Inganas E."/>
            <person name="Ohlen M."/>
            <person name="Cardew S."/>
            <person name="Jensie-Markopoulos S."/>
            <person name="Salva-Serra F."/>
            <person name="Jaen-Luchoro D."/>
            <person name="Karlsson R."/>
            <person name="Svensson-Stadler L."/>
            <person name="Chun J."/>
            <person name="Moore E."/>
        </authorList>
    </citation>
    <scope>NUCLEOTIDE SEQUENCE [LARGE SCALE GENOMIC DNA]</scope>
    <source>
        <strain evidence="12 15">CCUG 48643</strain>
    </source>
</reference>
<evidence type="ECO:0000313" key="13">
    <source>
        <dbReference type="EMBL" id="PQJ60297.1"/>
    </source>
</evidence>
<dbReference type="PANTHER" id="PTHR43639">
    <property type="entry name" value="OXIDOREDUCTASE, SHORT-CHAIN DEHYDROGENASE/REDUCTASE FAMILY (AFU_ORTHOLOGUE AFUA_5G02870)"/>
    <property type="match status" value="1"/>
</dbReference>
<dbReference type="PANTHER" id="PTHR43639:SF6">
    <property type="entry name" value="DIHYDROMONAPTERIN REDUCTASE"/>
    <property type="match status" value="1"/>
</dbReference>